<comment type="caution">
    <text evidence="1">The sequence shown here is derived from an EMBL/GenBank/DDBJ whole genome shotgun (WGS) entry which is preliminary data.</text>
</comment>
<name>A0A317EP11_9SPHI</name>
<evidence type="ECO:0000313" key="2">
    <source>
        <dbReference type="Proteomes" id="UP000245379"/>
    </source>
</evidence>
<protein>
    <submittedName>
        <fullName evidence="1">Uncharacterized protein</fullName>
    </submittedName>
</protein>
<gene>
    <name evidence="1" type="ORF">DHW03_12360</name>
</gene>
<dbReference type="EMBL" id="QGNZ01000003">
    <property type="protein sequence ID" value="PWS26818.1"/>
    <property type="molecule type" value="Genomic_DNA"/>
</dbReference>
<proteinExistence type="predicted"/>
<reference evidence="1 2" key="1">
    <citation type="submission" date="2018-05" db="EMBL/GenBank/DDBJ databases">
        <title>Pedobacter paludis sp. nov., isolated from wetland soil.</title>
        <authorList>
            <person name="Zhang Y."/>
            <person name="Wang G."/>
        </authorList>
    </citation>
    <scope>NUCLEOTIDE SEQUENCE [LARGE SCALE GENOMIC DNA]</scope>
    <source>
        <strain evidence="1 2">KCTC22721</strain>
    </source>
</reference>
<evidence type="ECO:0000313" key="1">
    <source>
        <dbReference type="EMBL" id="PWS26818.1"/>
    </source>
</evidence>
<sequence length="86" mass="9405">MELIGAVWAGCTPSANVIATEARKTRNYGIDWFSLGMCTPSANIIATEARKTRNYGVDWFSLGGCTPSANIIATEARNYGIQFRKK</sequence>
<accession>A0A317EP11</accession>
<dbReference type="AlphaFoldDB" id="A0A317EP11"/>
<keyword evidence="2" id="KW-1185">Reference proteome</keyword>
<dbReference type="Proteomes" id="UP000245379">
    <property type="component" value="Unassembled WGS sequence"/>
</dbReference>
<organism evidence="1 2">
    <name type="scientific">Pedobacter yonginense</name>
    <dbReference type="NCBI Taxonomy" id="651869"/>
    <lineage>
        <taxon>Bacteria</taxon>
        <taxon>Pseudomonadati</taxon>
        <taxon>Bacteroidota</taxon>
        <taxon>Sphingobacteriia</taxon>
        <taxon>Sphingobacteriales</taxon>
        <taxon>Sphingobacteriaceae</taxon>
        <taxon>Pedobacter</taxon>
    </lineage>
</organism>